<dbReference type="NCBIfam" id="NF006602">
    <property type="entry name" value="PRK09146.1"/>
    <property type="match status" value="1"/>
</dbReference>
<dbReference type="GO" id="GO:0005829">
    <property type="term" value="C:cytosol"/>
    <property type="evidence" value="ECO:0007669"/>
    <property type="project" value="TreeGrafter"/>
</dbReference>
<keyword evidence="3" id="KW-0269">Exonuclease</keyword>
<dbReference type="Gene3D" id="3.30.420.10">
    <property type="entry name" value="Ribonuclease H-like superfamily/Ribonuclease H"/>
    <property type="match status" value="1"/>
</dbReference>
<organism evidence="5 6">
    <name type="scientific">Mangrovibacter plantisponsor</name>
    <dbReference type="NCBI Taxonomy" id="451513"/>
    <lineage>
        <taxon>Bacteria</taxon>
        <taxon>Pseudomonadati</taxon>
        <taxon>Pseudomonadota</taxon>
        <taxon>Gammaproteobacteria</taxon>
        <taxon>Enterobacterales</taxon>
        <taxon>Enterobacteriaceae</taxon>
        <taxon>Mangrovibacter</taxon>
    </lineage>
</organism>
<sequence length="253" mass="28874">MFYLSKEQMSDHPPVRQHKITPPDWPCAMETLALQTRHFALREYYKSGIVSPETPLCDVPFLAMDFETTGLNTQHDDIVSIGLIPMSLSRIRLQESQHWILNPRADLRKESVVIHGITHSKIISAPDLNEVIQQLLALMAGKVMVVHHRSIEQNFLDIALKRRIGEGIIFPCIDTLYLEALQLSAPDSTSLMKKLFRRKPKISVRLPECRERYHLPHYPAHNALTDAQACAELFQAQVAHHFTPETAIGTLWC</sequence>
<feature type="domain" description="Exonuclease" evidence="4">
    <location>
        <begin position="60"/>
        <end position="243"/>
    </location>
</feature>
<dbReference type="AlphaFoldDB" id="A0A317QA45"/>
<proteinExistence type="predicted"/>
<dbReference type="GO" id="GO:0003676">
    <property type="term" value="F:nucleic acid binding"/>
    <property type="evidence" value="ECO:0007669"/>
    <property type="project" value="InterPro"/>
</dbReference>
<dbReference type="Proteomes" id="UP000246744">
    <property type="component" value="Unassembled WGS sequence"/>
</dbReference>
<keyword evidence="2" id="KW-0378">Hydrolase</keyword>
<evidence type="ECO:0000256" key="2">
    <source>
        <dbReference type="ARBA" id="ARBA00022801"/>
    </source>
</evidence>
<dbReference type="InterPro" id="IPR013520">
    <property type="entry name" value="Ribonucl_H"/>
</dbReference>
<dbReference type="InterPro" id="IPR012337">
    <property type="entry name" value="RNaseH-like_sf"/>
</dbReference>
<evidence type="ECO:0000256" key="1">
    <source>
        <dbReference type="ARBA" id="ARBA00022722"/>
    </source>
</evidence>
<evidence type="ECO:0000259" key="4">
    <source>
        <dbReference type="SMART" id="SM00479"/>
    </source>
</evidence>
<dbReference type="PANTHER" id="PTHR30231">
    <property type="entry name" value="DNA POLYMERASE III SUBUNIT EPSILON"/>
    <property type="match status" value="1"/>
</dbReference>
<dbReference type="GO" id="GO:0006259">
    <property type="term" value="P:DNA metabolic process"/>
    <property type="evidence" value="ECO:0007669"/>
    <property type="project" value="UniProtKB-ARBA"/>
</dbReference>
<dbReference type="PANTHER" id="PTHR30231:SF4">
    <property type="entry name" value="PROTEIN NEN2"/>
    <property type="match status" value="1"/>
</dbReference>
<dbReference type="GO" id="GO:0008408">
    <property type="term" value="F:3'-5' exonuclease activity"/>
    <property type="evidence" value="ECO:0007669"/>
    <property type="project" value="TreeGrafter"/>
</dbReference>
<gene>
    <name evidence="5" type="ORF">DES37_101223</name>
</gene>
<reference evidence="5 6" key="1">
    <citation type="submission" date="2018-05" db="EMBL/GenBank/DDBJ databases">
        <title>Genomic Encyclopedia of Type Strains, Phase IV (KMG-IV): sequencing the most valuable type-strain genomes for metagenomic binning, comparative biology and taxonomic classification.</title>
        <authorList>
            <person name="Goeker M."/>
        </authorList>
    </citation>
    <scope>NUCLEOTIDE SEQUENCE [LARGE SCALE GENOMIC DNA]</scope>
    <source>
        <strain evidence="5 6">DSM 19579</strain>
    </source>
</reference>
<dbReference type="CDD" id="cd06127">
    <property type="entry name" value="DEDDh"/>
    <property type="match status" value="1"/>
</dbReference>
<name>A0A317QA45_9ENTR</name>
<dbReference type="SUPFAM" id="SSF53098">
    <property type="entry name" value="Ribonuclease H-like"/>
    <property type="match status" value="1"/>
</dbReference>
<protein>
    <submittedName>
        <fullName evidence="5">DNA polymerase-3 subunit epsilon</fullName>
    </submittedName>
</protein>
<evidence type="ECO:0000256" key="3">
    <source>
        <dbReference type="ARBA" id="ARBA00022839"/>
    </source>
</evidence>
<keyword evidence="6" id="KW-1185">Reference proteome</keyword>
<dbReference type="InterPro" id="IPR036397">
    <property type="entry name" value="RNaseH_sf"/>
</dbReference>
<dbReference type="SMART" id="SM00479">
    <property type="entry name" value="EXOIII"/>
    <property type="match status" value="1"/>
</dbReference>
<accession>A0A317QA45</accession>
<evidence type="ECO:0000313" key="5">
    <source>
        <dbReference type="EMBL" id="PWW12655.1"/>
    </source>
</evidence>
<keyword evidence="1" id="KW-0540">Nuclease</keyword>
<comment type="caution">
    <text evidence="5">The sequence shown here is derived from an EMBL/GenBank/DDBJ whole genome shotgun (WGS) entry which is preliminary data.</text>
</comment>
<dbReference type="Pfam" id="PF00929">
    <property type="entry name" value="RNase_T"/>
    <property type="match status" value="1"/>
</dbReference>
<dbReference type="EMBL" id="QGTS01000001">
    <property type="protein sequence ID" value="PWW12655.1"/>
    <property type="molecule type" value="Genomic_DNA"/>
</dbReference>
<evidence type="ECO:0000313" key="6">
    <source>
        <dbReference type="Proteomes" id="UP000246744"/>
    </source>
</evidence>